<dbReference type="Proteomes" id="UP000219286">
    <property type="component" value="Unassembled WGS sequence"/>
</dbReference>
<feature type="transmembrane region" description="Helical" evidence="5">
    <location>
        <begin position="213"/>
        <end position="235"/>
    </location>
</feature>
<dbReference type="Pfam" id="PF08690">
    <property type="entry name" value="GET2"/>
    <property type="match status" value="1"/>
</dbReference>
<feature type="compositionally biased region" description="Basic and acidic residues" evidence="4">
    <location>
        <begin position="19"/>
        <end position="32"/>
    </location>
</feature>
<dbReference type="GO" id="GO:0006890">
    <property type="term" value="P:retrograde vesicle-mediated transport, Golgi to endoplasmic reticulum"/>
    <property type="evidence" value="ECO:0007669"/>
    <property type="project" value="TreeGrafter"/>
</dbReference>
<dbReference type="PANTHER" id="PTHR28263">
    <property type="entry name" value="GOLGI TO ER TRAFFIC PROTEIN 2"/>
    <property type="match status" value="1"/>
</dbReference>
<name>A0A2H2ZK14_TRIPA</name>
<evidence type="ECO:0000256" key="5">
    <source>
        <dbReference type="SAM" id="Phobius"/>
    </source>
</evidence>
<reference evidence="6 7" key="1">
    <citation type="journal article" date="2015" name="Genome Announc.">
        <title>Genome sequence and annotation of Trichoderma parareesei, the ancestor of the cellulase producer Trichoderma reesei.</title>
        <authorList>
            <person name="Yang D."/>
            <person name="Pomraning K."/>
            <person name="Kopchinskiy A."/>
            <person name="Karimi Aghcheh R."/>
            <person name="Atanasova L."/>
            <person name="Chenthamara K."/>
            <person name="Baker S.E."/>
            <person name="Zhang R."/>
            <person name="Shen Q."/>
            <person name="Freitag M."/>
            <person name="Kubicek C.P."/>
            <person name="Druzhinina I.S."/>
        </authorList>
    </citation>
    <scope>NUCLEOTIDE SEQUENCE [LARGE SCALE GENOMIC DNA]</scope>
    <source>
        <strain evidence="6 7">CBS 125925</strain>
    </source>
</reference>
<feature type="transmembrane region" description="Helical" evidence="5">
    <location>
        <begin position="315"/>
        <end position="339"/>
    </location>
</feature>
<dbReference type="EMBL" id="LFMI01000323">
    <property type="protein sequence ID" value="OTA02476.1"/>
    <property type="molecule type" value="Genomic_DNA"/>
</dbReference>
<dbReference type="AlphaFoldDB" id="A0A2H2ZK14"/>
<proteinExistence type="predicted"/>
<evidence type="ECO:0000313" key="7">
    <source>
        <dbReference type="Proteomes" id="UP000219286"/>
    </source>
</evidence>
<keyword evidence="1 5" id="KW-0812">Transmembrane</keyword>
<organism evidence="6 7">
    <name type="scientific">Trichoderma parareesei</name>
    <name type="common">Filamentous fungus</name>
    <dbReference type="NCBI Taxonomy" id="858221"/>
    <lineage>
        <taxon>Eukaryota</taxon>
        <taxon>Fungi</taxon>
        <taxon>Dikarya</taxon>
        <taxon>Ascomycota</taxon>
        <taxon>Pezizomycotina</taxon>
        <taxon>Sordariomycetes</taxon>
        <taxon>Hypocreomycetidae</taxon>
        <taxon>Hypocreales</taxon>
        <taxon>Hypocreaceae</taxon>
        <taxon>Trichoderma</taxon>
    </lineage>
</organism>
<dbReference type="OrthoDB" id="5393181at2759"/>
<protein>
    <recommendedName>
        <fullName evidence="8">GET complex, subunit GET2</fullName>
    </recommendedName>
</protein>
<keyword evidence="3 5" id="KW-0472">Membrane</keyword>
<accession>A0A2H2ZK14</accession>
<gene>
    <name evidence="6" type="ORF">A9Z42_0028500</name>
</gene>
<feature type="region of interest" description="Disordered" evidence="4">
    <location>
        <begin position="92"/>
        <end position="111"/>
    </location>
</feature>
<evidence type="ECO:0000256" key="4">
    <source>
        <dbReference type="SAM" id="MobiDB-lite"/>
    </source>
</evidence>
<evidence type="ECO:0000313" key="6">
    <source>
        <dbReference type="EMBL" id="OTA02476.1"/>
    </source>
</evidence>
<feature type="compositionally biased region" description="Low complexity" evidence="4">
    <location>
        <begin position="1"/>
        <end position="18"/>
    </location>
</feature>
<evidence type="ECO:0008006" key="8">
    <source>
        <dbReference type="Google" id="ProtNLM"/>
    </source>
</evidence>
<evidence type="ECO:0000256" key="2">
    <source>
        <dbReference type="ARBA" id="ARBA00022989"/>
    </source>
</evidence>
<feature type="region of interest" description="Disordered" evidence="4">
    <location>
        <begin position="1"/>
        <end position="75"/>
    </location>
</feature>
<dbReference type="PANTHER" id="PTHR28263:SF1">
    <property type="entry name" value="GOLGI TO ER TRAFFIC PROTEIN 2"/>
    <property type="match status" value="1"/>
</dbReference>
<comment type="caution">
    <text evidence="6">The sequence shown here is derived from an EMBL/GenBank/DDBJ whole genome shotgun (WGS) entry which is preliminary data.</text>
</comment>
<feature type="compositionally biased region" description="Polar residues" evidence="4">
    <location>
        <begin position="52"/>
        <end position="74"/>
    </location>
</feature>
<feature type="transmembrane region" description="Helical" evidence="5">
    <location>
        <begin position="264"/>
        <end position="283"/>
    </location>
</feature>
<evidence type="ECO:0000256" key="1">
    <source>
        <dbReference type="ARBA" id="ARBA00022692"/>
    </source>
</evidence>
<keyword evidence="2 5" id="KW-1133">Transmembrane helix</keyword>
<sequence length="341" mass="36464">MADTATTNDADAAAQRAAEQARLRKERREAKIKAGGSARLEKITGVGGRVTGDSTPIISPSAPATLSKAASSSEQHLDPAEVDISEHFFAPKKSSSRKTLDGVFSPSPEPSLSEAQLRQMMLGFDRPDQAPAGVGGGGPQAAGLGGSQTTGLALPPGMEDDPIMKMMSQMMAGGSIPGFGGGGADGVPNPFANMNLPQQQAAVQLPKQSSLSLWRLIHALVALGLGFFFVLTTNFHGSKIERERIALALDEKEVDGEIERRKSLFFWTFATAEVLLLSTRFFLDKRSTNASGFVATAISYLPQPYRGYIEVGQRYVQIFSAVRTDILTCIFVLGVVSWWSQ</sequence>
<dbReference type="InterPro" id="IPR028143">
    <property type="entry name" value="Get2/sif1"/>
</dbReference>
<evidence type="ECO:0000256" key="3">
    <source>
        <dbReference type="ARBA" id="ARBA00023136"/>
    </source>
</evidence>
<keyword evidence="7" id="KW-1185">Reference proteome</keyword>